<evidence type="ECO:0000256" key="1">
    <source>
        <dbReference type="SAM" id="MobiDB-lite"/>
    </source>
</evidence>
<feature type="region of interest" description="Disordered" evidence="1">
    <location>
        <begin position="1"/>
        <end position="23"/>
    </location>
</feature>
<keyword evidence="3" id="KW-1185">Reference proteome</keyword>
<comment type="caution">
    <text evidence="2">The sequence shown here is derived from an EMBL/GenBank/DDBJ whole genome shotgun (WGS) entry which is preliminary data.</text>
</comment>
<feature type="compositionally biased region" description="Basic and acidic residues" evidence="1">
    <location>
        <begin position="7"/>
        <end position="21"/>
    </location>
</feature>
<protein>
    <submittedName>
        <fullName evidence="2">Uncharacterized protein</fullName>
    </submittedName>
</protein>
<sequence length="462" mass="51167">MLFCEDEERRRGAGRGGEHVRGSSLEPEVGVDQLQLDGVIATWIPYATKKKKKDPTNVKNSDDQRDLPAFNHNFLRSGFDSASIFGFDPGFWVSYLRVLCCKARQVGPGVVIICILHLHRGPGLIVVNIRIRIRHGGGGREEGARSRRVGGKPNDHEGIDEGWWRADSQESTRTLAAWNFRENARAGTVAFEKSKNKKIERGMLNGETSEVEHSGWQPAIDYQPPIISTLSSAKFQSSANRFAQQRVSRPVQIESESAALARRWIFLGEVQLKDVHAIAGLSRPRLELRAAPGPGRWKGSWQSSRNMETRETERGRREGRKEDARAVDHWQYLSALIISTCPLPILCQSTSPETAMAMARGRKDGGAAVQRASTLGDGLVGVGVGVGGVRYSQQRAGTPRTTRSEAIAWKAGASCRVGDLRVFSNYMFDGSLGLLFWRALGEVLKSGRGDRGYVYVVQEDRR</sequence>
<dbReference type="Proteomes" id="UP001218188">
    <property type="component" value="Unassembled WGS sequence"/>
</dbReference>
<name>A0AAD6TCU2_9AGAR</name>
<dbReference type="EMBL" id="JARJCM010000010">
    <property type="protein sequence ID" value="KAJ7043046.1"/>
    <property type="molecule type" value="Genomic_DNA"/>
</dbReference>
<gene>
    <name evidence="2" type="ORF">C8F04DRAFT_1286980</name>
</gene>
<evidence type="ECO:0000313" key="2">
    <source>
        <dbReference type="EMBL" id="KAJ7043046.1"/>
    </source>
</evidence>
<organism evidence="2 3">
    <name type="scientific">Mycena alexandri</name>
    <dbReference type="NCBI Taxonomy" id="1745969"/>
    <lineage>
        <taxon>Eukaryota</taxon>
        <taxon>Fungi</taxon>
        <taxon>Dikarya</taxon>
        <taxon>Basidiomycota</taxon>
        <taxon>Agaricomycotina</taxon>
        <taxon>Agaricomycetes</taxon>
        <taxon>Agaricomycetidae</taxon>
        <taxon>Agaricales</taxon>
        <taxon>Marasmiineae</taxon>
        <taxon>Mycenaceae</taxon>
        <taxon>Mycena</taxon>
    </lineage>
</organism>
<feature type="region of interest" description="Disordered" evidence="1">
    <location>
        <begin position="294"/>
        <end position="322"/>
    </location>
</feature>
<dbReference type="AlphaFoldDB" id="A0AAD6TCU2"/>
<evidence type="ECO:0000313" key="3">
    <source>
        <dbReference type="Proteomes" id="UP001218188"/>
    </source>
</evidence>
<feature type="compositionally biased region" description="Basic and acidic residues" evidence="1">
    <location>
        <begin position="307"/>
        <end position="322"/>
    </location>
</feature>
<feature type="region of interest" description="Disordered" evidence="1">
    <location>
        <begin position="137"/>
        <end position="160"/>
    </location>
</feature>
<proteinExistence type="predicted"/>
<accession>A0AAD6TCU2</accession>
<reference evidence="2" key="1">
    <citation type="submission" date="2023-03" db="EMBL/GenBank/DDBJ databases">
        <title>Massive genome expansion in bonnet fungi (Mycena s.s.) driven by repeated elements and novel gene families across ecological guilds.</title>
        <authorList>
            <consortium name="Lawrence Berkeley National Laboratory"/>
            <person name="Harder C.B."/>
            <person name="Miyauchi S."/>
            <person name="Viragh M."/>
            <person name="Kuo A."/>
            <person name="Thoen E."/>
            <person name="Andreopoulos B."/>
            <person name="Lu D."/>
            <person name="Skrede I."/>
            <person name="Drula E."/>
            <person name="Henrissat B."/>
            <person name="Morin E."/>
            <person name="Kohler A."/>
            <person name="Barry K."/>
            <person name="LaButti K."/>
            <person name="Morin E."/>
            <person name="Salamov A."/>
            <person name="Lipzen A."/>
            <person name="Mereny Z."/>
            <person name="Hegedus B."/>
            <person name="Baldrian P."/>
            <person name="Stursova M."/>
            <person name="Weitz H."/>
            <person name="Taylor A."/>
            <person name="Grigoriev I.V."/>
            <person name="Nagy L.G."/>
            <person name="Martin F."/>
            <person name="Kauserud H."/>
        </authorList>
    </citation>
    <scope>NUCLEOTIDE SEQUENCE</scope>
    <source>
        <strain evidence="2">CBHHK200</strain>
    </source>
</reference>